<proteinExistence type="predicted"/>
<protein>
    <submittedName>
        <fullName evidence="1">Uncharacterized protein</fullName>
    </submittedName>
</protein>
<accession>A0A2N9DX26</accession>
<gene>
    <name evidence="1" type="ORF">LFUMFP_320056</name>
</gene>
<organism evidence="1 2">
    <name type="scientific">Latilactobacillus fuchuensis</name>
    <dbReference type="NCBI Taxonomy" id="164393"/>
    <lineage>
        <taxon>Bacteria</taxon>
        <taxon>Bacillati</taxon>
        <taxon>Bacillota</taxon>
        <taxon>Bacilli</taxon>
        <taxon>Lactobacillales</taxon>
        <taxon>Lactobacillaceae</taxon>
        <taxon>Latilactobacillus</taxon>
    </lineage>
</organism>
<dbReference type="EMBL" id="OGVC01000026">
    <property type="protein sequence ID" value="SPC39224.1"/>
    <property type="molecule type" value="Genomic_DNA"/>
</dbReference>
<sequence>MSFRLRTTQPITTGLESFDFTKPLSYPYIQSHQNSATHDSMLILPFNQQHPTKKSLILNQDNQLQLTPYSTRQLIQHYNHQQLIDFSQTRHLCRYFDHHRKIPQINGDYQLLPLGGTAHQNTSWVALHYVAAFEQFDSHVLFRFLNGTTAELNYYGQQLETEIHHCAAIGRILRASLRLCSLSFGYDITIHSRFPDSIIHQYDNCTCSRCQKIPQTTADLIQLLDELEINKSNYIYKAATQAFPECPLHEFAWYNDVNVFIKQLRRL</sequence>
<evidence type="ECO:0000313" key="1">
    <source>
        <dbReference type="EMBL" id="SPC39224.1"/>
    </source>
</evidence>
<dbReference type="AlphaFoldDB" id="A0A2N9DX26"/>
<keyword evidence="2" id="KW-1185">Reference proteome</keyword>
<evidence type="ECO:0000313" key="2">
    <source>
        <dbReference type="Proteomes" id="UP000238739"/>
    </source>
</evidence>
<name>A0A2N9DX26_9LACO</name>
<dbReference type="Proteomes" id="UP000238739">
    <property type="component" value="Unassembled WGS sequence"/>
</dbReference>
<dbReference type="RefSeq" id="WP_106483435.1">
    <property type="nucleotide sequence ID" value="NZ_CBCPIL010000001.1"/>
</dbReference>
<comment type="caution">
    <text evidence="1">The sequence shown here is derived from an EMBL/GenBank/DDBJ whole genome shotgun (WGS) entry which is preliminary data.</text>
</comment>
<reference evidence="1" key="1">
    <citation type="submission" date="2018-01" db="EMBL/GenBank/DDBJ databases">
        <authorList>
            <person name="Chaillou S."/>
        </authorList>
    </citation>
    <scope>NUCLEOTIDE SEQUENCE [LARGE SCALE GENOMIC DNA]</scope>
    <source>
        <strain evidence="1">MFPC41A2801</strain>
    </source>
</reference>